<accession>A0ABW2KHQ6</accession>
<name>A0ABW2KHQ6_9ACTN</name>
<dbReference type="Gene3D" id="1.20.1250.20">
    <property type="entry name" value="MFS general substrate transporter like domains"/>
    <property type="match status" value="2"/>
</dbReference>
<comment type="subcellular location">
    <subcellularLocation>
        <location evidence="1">Cell membrane</location>
        <topology evidence="1">Multi-pass membrane protein</topology>
    </subcellularLocation>
</comment>
<dbReference type="EMBL" id="JBHTBH010000005">
    <property type="protein sequence ID" value="MFC7328682.1"/>
    <property type="molecule type" value="Genomic_DNA"/>
</dbReference>
<keyword evidence="3 6" id="KW-1133">Transmembrane helix</keyword>
<evidence type="ECO:0000313" key="9">
    <source>
        <dbReference type="Proteomes" id="UP001596540"/>
    </source>
</evidence>
<dbReference type="PANTHER" id="PTHR23528:SF1">
    <property type="entry name" value="MAJOR FACILITATOR SUPERFAMILY (MFS) PROFILE DOMAIN-CONTAINING PROTEIN"/>
    <property type="match status" value="1"/>
</dbReference>
<feature type="transmembrane region" description="Helical" evidence="6">
    <location>
        <begin position="343"/>
        <end position="368"/>
    </location>
</feature>
<keyword evidence="4 6" id="KW-0472">Membrane</keyword>
<dbReference type="Pfam" id="PF07690">
    <property type="entry name" value="MFS_1"/>
    <property type="match status" value="1"/>
</dbReference>
<evidence type="ECO:0000256" key="6">
    <source>
        <dbReference type="SAM" id="Phobius"/>
    </source>
</evidence>
<dbReference type="InterPro" id="IPR036259">
    <property type="entry name" value="MFS_trans_sf"/>
</dbReference>
<proteinExistence type="predicted"/>
<gene>
    <name evidence="8" type="ORF">ACFQRF_13100</name>
</gene>
<dbReference type="SUPFAM" id="SSF103473">
    <property type="entry name" value="MFS general substrate transporter"/>
    <property type="match status" value="1"/>
</dbReference>
<comment type="caution">
    <text evidence="8">The sequence shown here is derived from an EMBL/GenBank/DDBJ whole genome shotgun (WGS) entry which is preliminary data.</text>
</comment>
<feature type="transmembrane region" description="Helical" evidence="6">
    <location>
        <begin position="317"/>
        <end position="337"/>
    </location>
</feature>
<feature type="transmembrane region" description="Helical" evidence="6">
    <location>
        <begin position="285"/>
        <end position="308"/>
    </location>
</feature>
<feature type="transmembrane region" description="Helical" evidence="6">
    <location>
        <begin position="251"/>
        <end position="273"/>
    </location>
</feature>
<evidence type="ECO:0000256" key="2">
    <source>
        <dbReference type="ARBA" id="ARBA00022692"/>
    </source>
</evidence>
<evidence type="ECO:0000313" key="8">
    <source>
        <dbReference type="EMBL" id="MFC7328682.1"/>
    </source>
</evidence>
<feature type="transmembrane region" description="Helical" evidence="6">
    <location>
        <begin position="166"/>
        <end position="188"/>
    </location>
</feature>
<feature type="region of interest" description="Disordered" evidence="5">
    <location>
        <begin position="1"/>
        <end position="25"/>
    </location>
</feature>
<dbReference type="InterPro" id="IPR011701">
    <property type="entry name" value="MFS"/>
</dbReference>
<feature type="transmembrane region" description="Helical" evidence="6">
    <location>
        <begin position="107"/>
        <end position="127"/>
    </location>
</feature>
<feature type="transmembrane region" description="Helical" evidence="6">
    <location>
        <begin position="72"/>
        <end position="95"/>
    </location>
</feature>
<evidence type="ECO:0000256" key="1">
    <source>
        <dbReference type="ARBA" id="ARBA00004651"/>
    </source>
</evidence>
<protein>
    <submittedName>
        <fullName evidence="8">MFS transporter</fullName>
    </submittedName>
</protein>
<dbReference type="CDD" id="cd06174">
    <property type="entry name" value="MFS"/>
    <property type="match status" value="1"/>
</dbReference>
<feature type="transmembrane region" description="Helical" evidence="6">
    <location>
        <begin position="194"/>
        <end position="213"/>
    </location>
</feature>
<feature type="transmembrane region" description="Helical" evidence="6">
    <location>
        <begin position="413"/>
        <end position="431"/>
    </location>
</feature>
<reference evidence="9" key="1">
    <citation type="journal article" date="2019" name="Int. J. Syst. Evol. Microbiol.">
        <title>The Global Catalogue of Microorganisms (GCM) 10K type strain sequencing project: providing services to taxonomists for standard genome sequencing and annotation.</title>
        <authorList>
            <consortium name="The Broad Institute Genomics Platform"/>
            <consortium name="The Broad Institute Genome Sequencing Center for Infectious Disease"/>
            <person name="Wu L."/>
            <person name="Ma J."/>
        </authorList>
    </citation>
    <scope>NUCLEOTIDE SEQUENCE [LARGE SCALE GENOMIC DNA]</scope>
    <source>
        <strain evidence="9">CGMCC 4.7382</strain>
    </source>
</reference>
<feature type="transmembrane region" description="Helical" evidence="6">
    <location>
        <begin position="389"/>
        <end position="407"/>
    </location>
</feature>
<keyword evidence="2 6" id="KW-0812">Transmembrane</keyword>
<dbReference type="RefSeq" id="WP_379871328.1">
    <property type="nucleotide sequence ID" value="NZ_JBHTBH010000005.1"/>
</dbReference>
<feature type="transmembrane region" description="Helical" evidence="6">
    <location>
        <begin position="133"/>
        <end position="154"/>
    </location>
</feature>
<keyword evidence="9" id="KW-1185">Reference proteome</keyword>
<sequence>MTQDAEPTDTTTSPAAPTPVPDAAAPPLEKASAGYIVSMMAANFGVAMAYVVPISYSLAVRIDELAPGREEVLGYVTGTAQFIFIALSPLIGVWSDRTRTRLGRRRPFLIAGGLLGLAALGGIAVAPNLLLVGAGWVLAMLGWAAASQAILTMQADRIPEEQRGRISGLTGFTGQAAPIIGVLIVSGVSESTTLVFLLPGVLGVLLLAVFLVVGKEPDSRNLAVGTRVSVRAILASYAFSPRRHPDFAWNWLGRLIFFTGLYFNTTFSTFFYAQRLDLPVREVAATVASIGILGLVAATLGAIVGGFLSDRLRRRRLFVLIGALLFVAGAVIEAFAYDFVTLVVGSLLMQLAIAAFGAVDQAIVIAVLPDRAEAGRYMAVVQFSQKIPSALAPLVAPFIIGIGSSGGEQNYTILYLTGAVLALIGGLLVFTRVRSVR</sequence>
<feature type="domain" description="Major facilitator superfamily (MFS) profile" evidence="7">
    <location>
        <begin position="35"/>
        <end position="437"/>
    </location>
</feature>
<organism evidence="8 9">
    <name type="scientific">Marinactinospora rubrisoli</name>
    <dbReference type="NCBI Taxonomy" id="2715399"/>
    <lineage>
        <taxon>Bacteria</taxon>
        <taxon>Bacillati</taxon>
        <taxon>Actinomycetota</taxon>
        <taxon>Actinomycetes</taxon>
        <taxon>Streptosporangiales</taxon>
        <taxon>Nocardiopsidaceae</taxon>
        <taxon>Marinactinospora</taxon>
    </lineage>
</organism>
<dbReference type="InterPro" id="IPR020846">
    <property type="entry name" value="MFS_dom"/>
</dbReference>
<evidence type="ECO:0000259" key="7">
    <source>
        <dbReference type="PROSITE" id="PS50850"/>
    </source>
</evidence>
<dbReference type="Proteomes" id="UP001596540">
    <property type="component" value="Unassembled WGS sequence"/>
</dbReference>
<evidence type="ECO:0000256" key="4">
    <source>
        <dbReference type="ARBA" id="ARBA00023136"/>
    </source>
</evidence>
<feature type="transmembrane region" description="Helical" evidence="6">
    <location>
        <begin position="33"/>
        <end position="52"/>
    </location>
</feature>
<evidence type="ECO:0000256" key="3">
    <source>
        <dbReference type="ARBA" id="ARBA00022989"/>
    </source>
</evidence>
<evidence type="ECO:0000256" key="5">
    <source>
        <dbReference type="SAM" id="MobiDB-lite"/>
    </source>
</evidence>
<dbReference type="PROSITE" id="PS50850">
    <property type="entry name" value="MFS"/>
    <property type="match status" value="1"/>
</dbReference>
<dbReference type="PANTHER" id="PTHR23528">
    <property type="match status" value="1"/>
</dbReference>